<dbReference type="Pfam" id="PF01370">
    <property type="entry name" value="Epimerase"/>
    <property type="match status" value="1"/>
</dbReference>
<dbReference type="Proteomes" id="UP000317940">
    <property type="component" value="Unassembled WGS sequence"/>
</dbReference>
<keyword evidence="4" id="KW-1185">Reference proteome</keyword>
<evidence type="ECO:0000313" key="3">
    <source>
        <dbReference type="EMBL" id="TWF90441.1"/>
    </source>
</evidence>
<dbReference type="Gene3D" id="3.40.50.720">
    <property type="entry name" value="NAD(P)-binding Rossmann-like Domain"/>
    <property type="match status" value="1"/>
</dbReference>
<dbReference type="AlphaFoldDB" id="A0A561TTI7"/>
<evidence type="ECO:0000313" key="4">
    <source>
        <dbReference type="Proteomes" id="UP000317940"/>
    </source>
</evidence>
<dbReference type="EMBL" id="VIWT01000003">
    <property type="protein sequence ID" value="TWF90441.1"/>
    <property type="molecule type" value="Genomic_DNA"/>
</dbReference>
<dbReference type="InterPro" id="IPR001509">
    <property type="entry name" value="Epimerase_deHydtase"/>
</dbReference>
<dbReference type="InterPro" id="IPR036291">
    <property type="entry name" value="NAD(P)-bd_dom_sf"/>
</dbReference>
<evidence type="ECO:0000256" key="1">
    <source>
        <dbReference type="ARBA" id="ARBA00007637"/>
    </source>
</evidence>
<evidence type="ECO:0000259" key="2">
    <source>
        <dbReference type="Pfam" id="PF01370"/>
    </source>
</evidence>
<gene>
    <name evidence="3" type="ORF">FHX73_13488</name>
</gene>
<proteinExistence type="inferred from homology"/>
<reference evidence="3 4" key="1">
    <citation type="submission" date="2019-06" db="EMBL/GenBank/DDBJ databases">
        <title>Sequencing the genomes of 1000 actinobacteria strains.</title>
        <authorList>
            <person name="Klenk H.-P."/>
        </authorList>
    </citation>
    <scope>NUCLEOTIDE SEQUENCE [LARGE SCALE GENOMIC DNA]</scope>
    <source>
        <strain evidence="3 4">DSM 44826</strain>
    </source>
</reference>
<accession>A0A561TTI7</accession>
<comment type="similarity">
    <text evidence="1">Belongs to the NAD(P)-dependent epimerase/dehydratase family.</text>
</comment>
<dbReference type="PANTHER" id="PTHR43000">
    <property type="entry name" value="DTDP-D-GLUCOSE 4,6-DEHYDRATASE-RELATED"/>
    <property type="match status" value="1"/>
</dbReference>
<dbReference type="SUPFAM" id="SSF51735">
    <property type="entry name" value="NAD(P)-binding Rossmann-fold domains"/>
    <property type="match status" value="1"/>
</dbReference>
<organism evidence="3 4">
    <name type="scientific">Kitasatospora viridis</name>
    <dbReference type="NCBI Taxonomy" id="281105"/>
    <lineage>
        <taxon>Bacteria</taxon>
        <taxon>Bacillati</taxon>
        <taxon>Actinomycetota</taxon>
        <taxon>Actinomycetes</taxon>
        <taxon>Kitasatosporales</taxon>
        <taxon>Streptomycetaceae</taxon>
        <taxon>Kitasatospora</taxon>
    </lineage>
</organism>
<sequence length="310" mass="31740">MKILLLGANGYLGRHAARALRALPGAELYTAGRRPPHDLTLDLAAGQMPALMADLAALAPDAVVNCAGAVSGSALNLAEANARGPALLSDAMLAAAPQARLVHLGSAAEYGATEMGVALTERSPVAPVGVYGATKLAGSLAVAGSRLEEAVVLRVFNPVGPGAPAQSLPGRLAGELRRVGPQGRIRVGDLSAYRDFVDVRDLAEAVALAVTAPRPLPRVLNLGSGSARPVRELVRALTGAAGFRGELVEEAAAGSERSAVVPWQRADVGAAAEHLGWRPVTPLERSLADLWESTAAEGARDGAERPAVAR</sequence>
<dbReference type="RefSeq" id="WP_145909639.1">
    <property type="nucleotide sequence ID" value="NZ_BAAAMZ010000001.1"/>
</dbReference>
<feature type="domain" description="NAD-dependent epimerase/dehydratase" evidence="2">
    <location>
        <begin position="3"/>
        <end position="223"/>
    </location>
</feature>
<comment type="caution">
    <text evidence="3">The sequence shown here is derived from an EMBL/GenBank/DDBJ whole genome shotgun (WGS) entry which is preliminary data.</text>
</comment>
<protein>
    <submittedName>
        <fullName evidence="3">Nucleoside-diphosphate-sugar epimerase</fullName>
    </submittedName>
</protein>
<name>A0A561TTI7_9ACTN</name>
<dbReference type="OrthoDB" id="62093at2"/>